<keyword evidence="9 11" id="KW-0456">Lyase</keyword>
<evidence type="ECO:0000256" key="6">
    <source>
        <dbReference type="ARBA" id="ARBA00022723"/>
    </source>
</evidence>
<evidence type="ECO:0000256" key="4">
    <source>
        <dbReference type="ARBA" id="ARBA00022432"/>
    </source>
</evidence>
<keyword evidence="8 11" id="KW-0411">Iron-sulfur</keyword>
<keyword evidence="7 11" id="KW-0408">Iron</keyword>
<dbReference type="Gene3D" id="3.30.1330.90">
    <property type="entry name" value="D-3-phosphoglycerate dehydrogenase, domain 3"/>
    <property type="match status" value="2"/>
</dbReference>
<dbReference type="InterPro" id="IPR004644">
    <property type="entry name" value="Fe-S_L-Ser_mono"/>
</dbReference>
<dbReference type="EC" id="4.3.1.17" evidence="11"/>
<dbReference type="NCBIfam" id="TIGR00720">
    <property type="entry name" value="sda_mono"/>
    <property type="match status" value="1"/>
</dbReference>
<evidence type="ECO:0000256" key="2">
    <source>
        <dbReference type="ARBA" id="ARBA00004742"/>
    </source>
</evidence>
<comment type="cofactor">
    <cofactor evidence="1 11">
        <name>[4Fe-4S] cluster</name>
        <dbReference type="ChEBI" id="CHEBI:49883"/>
    </cofactor>
</comment>
<keyword evidence="15" id="KW-1185">Reference proteome</keyword>
<evidence type="ECO:0000259" key="12">
    <source>
        <dbReference type="Pfam" id="PF03313"/>
    </source>
</evidence>
<dbReference type="HOGENOM" id="CLU_022305_0_1_10"/>
<dbReference type="EMBL" id="AEEI01000055">
    <property type="protein sequence ID" value="EFM01059.1"/>
    <property type="molecule type" value="Genomic_DNA"/>
</dbReference>
<dbReference type="PANTHER" id="PTHR30182">
    <property type="entry name" value="L-SERINE DEHYDRATASE"/>
    <property type="match status" value="1"/>
</dbReference>
<dbReference type="Proteomes" id="UP000004394">
    <property type="component" value="Unassembled WGS sequence"/>
</dbReference>
<keyword evidence="5 11" id="KW-0004">4Fe-4S</keyword>
<evidence type="ECO:0000256" key="7">
    <source>
        <dbReference type="ARBA" id="ARBA00023004"/>
    </source>
</evidence>
<feature type="domain" description="Serine dehydratase beta chain" evidence="13">
    <location>
        <begin position="3"/>
        <end position="69"/>
    </location>
</feature>
<dbReference type="InterPro" id="IPR005130">
    <property type="entry name" value="Ser_deHydtase-like_asu"/>
</dbReference>
<evidence type="ECO:0000256" key="3">
    <source>
        <dbReference type="ARBA" id="ARBA00008636"/>
    </source>
</evidence>
<evidence type="ECO:0000256" key="11">
    <source>
        <dbReference type="RuleBase" id="RU366059"/>
    </source>
</evidence>
<dbReference type="InterPro" id="IPR051318">
    <property type="entry name" value="Fe-S_L-Ser"/>
</dbReference>
<dbReference type="Pfam" id="PF03313">
    <property type="entry name" value="SDH_alpha"/>
    <property type="match status" value="1"/>
</dbReference>
<comment type="pathway">
    <text evidence="2">Carbohydrate biosynthesis; gluconeogenesis.</text>
</comment>
<evidence type="ECO:0000313" key="14">
    <source>
        <dbReference type="EMBL" id="EFM01059.1"/>
    </source>
</evidence>
<dbReference type="eggNOG" id="COG1760">
    <property type="taxonomic scope" value="Bacteria"/>
</dbReference>
<dbReference type="GO" id="GO:0051539">
    <property type="term" value="F:4 iron, 4 sulfur cluster binding"/>
    <property type="evidence" value="ECO:0007669"/>
    <property type="project" value="UniProtKB-UniRule"/>
</dbReference>
<keyword evidence="6 11" id="KW-0479">Metal-binding</keyword>
<evidence type="ECO:0000256" key="9">
    <source>
        <dbReference type="ARBA" id="ARBA00023239"/>
    </source>
</evidence>
<dbReference type="OrthoDB" id="9805537at2"/>
<comment type="caution">
    <text evidence="14">The sequence shown here is derived from an EMBL/GenBank/DDBJ whole genome shotgun (WGS) entry which is preliminary data.</text>
</comment>
<dbReference type="RefSeq" id="WP_006950330.1">
    <property type="nucleotide sequence ID" value="NZ_BAJI01000018.1"/>
</dbReference>
<organism evidence="14 15">
    <name type="scientific">Hoylesella marshii DSM 16973 = JCM 13450</name>
    <dbReference type="NCBI Taxonomy" id="862515"/>
    <lineage>
        <taxon>Bacteria</taxon>
        <taxon>Pseudomonadati</taxon>
        <taxon>Bacteroidota</taxon>
        <taxon>Bacteroidia</taxon>
        <taxon>Bacteroidales</taxon>
        <taxon>Prevotellaceae</taxon>
        <taxon>Hoylesella</taxon>
    </lineage>
</organism>
<dbReference type="InterPro" id="IPR005131">
    <property type="entry name" value="Ser_deHydtase_bsu"/>
</dbReference>
<dbReference type="GO" id="GO:0003941">
    <property type="term" value="F:L-serine ammonia-lyase activity"/>
    <property type="evidence" value="ECO:0007669"/>
    <property type="project" value="UniProtKB-UniRule"/>
</dbReference>
<feature type="domain" description="Serine dehydratase beta chain" evidence="13">
    <location>
        <begin position="71"/>
        <end position="114"/>
    </location>
</feature>
<evidence type="ECO:0000256" key="1">
    <source>
        <dbReference type="ARBA" id="ARBA00001966"/>
    </source>
</evidence>
<evidence type="ECO:0000256" key="10">
    <source>
        <dbReference type="ARBA" id="ARBA00049406"/>
    </source>
</evidence>
<dbReference type="GO" id="GO:0046872">
    <property type="term" value="F:metal ion binding"/>
    <property type="evidence" value="ECO:0007669"/>
    <property type="project" value="UniProtKB-KW"/>
</dbReference>
<evidence type="ECO:0000256" key="5">
    <source>
        <dbReference type="ARBA" id="ARBA00022485"/>
    </source>
</evidence>
<gene>
    <name evidence="14" type="primary">sda</name>
    <name evidence="14" type="ORF">HMPREF0658_1979</name>
</gene>
<dbReference type="AlphaFoldDB" id="E0NUX4"/>
<accession>E0NUX4</accession>
<comment type="similarity">
    <text evidence="3 11">Belongs to the iron-sulfur dependent L-serine dehydratase family.</text>
</comment>
<name>E0NUX4_9BACT</name>
<keyword evidence="4 11" id="KW-0312">Gluconeogenesis</keyword>
<dbReference type="STRING" id="862515.HMPREF0658_1979"/>
<dbReference type="PANTHER" id="PTHR30182:SF1">
    <property type="entry name" value="L-SERINE DEHYDRATASE 1"/>
    <property type="match status" value="1"/>
</dbReference>
<evidence type="ECO:0000256" key="8">
    <source>
        <dbReference type="ARBA" id="ARBA00023014"/>
    </source>
</evidence>
<reference evidence="14" key="1">
    <citation type="submission" date="2010-07" db="EMBL/GenBank/DDBJ databases">
        <authorList>
            <person name="Muzny D."/>
            <person name="Qin X."/>
            <person name="Deng J."/>
            <person name="Jiang H."/>
            <person name="Liu Y."/>
            <person name="Qu J."/>
            <person name="Song X.-Z."/>
            <person name="Zhang L."/>
            <person name="Thornton R."/>
            <person name="Coyle M."/>
            <person name="Francisco L."/>
            <person name="Jackson L."/>
            <person name="Javaid M."/>
            <person name="Korchina V."/>
            <person name="Kovar C."/>
            <person name="Mata R."/>
            <person name="Mathew T."/>
            <person name="Ngo R."/>
            <person name="Nguyen L."/>
            <person name="Nguyen N."/>
            <person name="Okwuonu G."/>
            <person name="Ongeri F."/>
            <person name="Pham C."/>
            <person name="Simmons D."/>
            <person name="Wilczek-Boney K."/>
            <person name="Hale W."/>
            <person name="Jakkamsetti A."/>
            <person name="Pham P."/>
            <person name="Ruth R."/>
            <person name="San Lucas F."/>
            <person name="Warren J."/>
            <person name="Zhang J."/>
            <person name="Zhao Z."/>
            <person name="Zhou C."/>
            <person name="Zhu D."/>
            <person name="Lee S."/>
            <person name="Bess C."/>
            <person name="Blankenburg K."/>
            <person name="Forbes L."/>
            <person name="Fu Q."/>
            <person name="Gubbala S."/>
            <person name="Hirani K."/>
            <person name="Jayaseelan J.C."/>
            <person name="Lara F."/>
            <person name="Munidasa M."/>
            <person name="Palculict T."/>
            <person name="Patil S."/>
            <person name="Pu L.-L."/>
            <person name="Saada N."/>
            <person name="Tang L."/>
            <person name="Weissenberger G."/>
            <person name="Zhu Y."/>
            <person name="Hemphill L."/>
            <person name="Shang Y."/>
            <person name="Youmans B."/>
            <person name="Ayvaz T."/>
            <person name="Ross M."/>
            <person name="Santibanez J."/>
            <person name="Aqrawi P."/>
            <person name="Gross S."/>
            <person name="Joshi V."/>
            <person name="Fowler G."/>
            <person name="Nazareth L."/>
            <person name="Reid J."/>
            <person name="Worley K."/>
            <person name="Petrosino J."/>
            <person name="Highlander S."/>
            <person name="Gibbs R."/>
        </authorList>
    </citation>
    <scope>NUCLEOTIDE SEQUENCE [LARGE SCALE GENOMIC DNA]</scope>
    <source>
        <strain evidence="14">DSM 16973</strain>
    </source>
</reference>
<protein>
    <recommendedName>
        <fullName evidence="11">L-serine dehydratase</fullName>
        <ecNumber evidence="11">4.3.1.17</ecNumber>
    </recommendedName>
</protein>
<evidence type="ECO:0000313" key="15">
    <source>
        <dbReference type="Proteomes" id="UP000004394"/>
    </source>
</evidence>
<dbReference type="SUPFAM" id="SSF143548">
    <property type="entry name" value="Serine metabolism enzymes domain"/>
    <property type="match status" value="1"/>
</dbReference>
<evidence type="ECO:0000259" key="13">
    <source>
        <dbReference type="Pfam" id="PF03315"/>
    </source>
</evidence>
<dbReference type="GO" id="GO:0006094">
    <property type="term" value="P:gluconeogenesis"/>
    <property type="evidence" value="ECO:0007669"/>
    <property type="project" value="UniProtKB-KW"/>
</dbReference>
<comment type="catalytic activity">
    <reaction evidence="10 11">
        <text>L-serine = pyruvate + NH4(+)</text>
        <dbReference type="Rhea" id="RHEA:19169"/>
        <dbReference type="ChEBI" id="CHEBI:15361"/>
        <dbReference type="ChEBI" id="CHEBI:28938"/>
        <dbReference type="ChEBI" id="CHEBI:33384"/>
        <dbReference type="EC" id="4.3.1.17"/>
    </reaction>
</comment>
<dbReference type="Pfam" id="PF03315">
    <property type="entry name" value="SDH_beta"/>
    <property type="match status" value="2"/>
</dbReference>
<dbReference type="InterPro" id="IPR029009">
    <property type="entry name" value="ASB_dom_sf"/>
</dbReference>
<sequence length="404" mass="43957">MKSIKGIYKIGKGPSSSHTMGPQKAAKIFRDRHLDAKKFEVTLYGSLAATGKGHMTDVAIIEVLEPVAPVRIIWEPTLFLPFHPNGMKYVAYNAKGTKTEEWTVYSVGGGSLSEGKEEADTSRQTEVYSLNCMQDIMQWCENNGRNYWEYVAHCEETDIWEYLTKVWNVMKACVERGLDTEGVLPGELNLPRKAATYYIKAKGYRPSLQSRGLVYAYALAVSEMNASGGTVVTAPTCGSCGVLPAVLYHLAKTHEFSETKIVHALATAGLFGNVVKQNASISGAEVGCQGEVGVACAMASAASCQLFGGSPAQIEYAAEMGLEHHLGMTCDPVCGLVQIPCIERNAFAATRALDANLYSTFSDGLHRVSFDRVVEVMKQTGHDLPSLYKETSEGGLAKDYHTYC</sequence>
<proteinExistence type="inferred from homology"/>
<feature type="domain" description="Serine dehydratase-like alpha subunit" evidence="12">
    <location>
        <begin position="146"/>
        <end position="397"/>
    </location>
</feature>